<reference evidence="1" key="1">
    <citation type="submission" date="2021-03" db="EMBL/GenBank/DDBJ databases">
        <authorList>
            <consortium name="DOE Joint Genome Institute"/>
            <person name="Ahrendt S."/>
            <person name="Looney B.P."/>
            <person name="Miyauchi S."/>
            <person name="Morin E."/>
            <person name="Drula E."/>
            <person name="Courty P.E."/>
            <person name="Chicoki N."/>
            <person name="Fauchery L."/>
            <person name="Kohler A."/>
            <person name="Kuo A."/>
            <person name="Labutti K."/>
            <person name="Pangilinan J."/>
            <person name="Lipzen A."/>
            <person name="Riley R."/>
            <person name="Andreopoulos W."/>
            <person name="He G."/>
            <person name="Johnson J."/>
            <person name="Barry K.W."/>
            <person name="Grigoriev I.V."/>
            <person name="Nagy L."/>
            <person name="Hibbett D."/>
            <person name="Henrissat B."/>
            <person name="Matheny P.B."/>
            <person name="Labbe J."/>
            <person name="Martin F."/>
        </authorList>
    </citation>
    <scope>NUCLEOTIDE SEQUENCE</scope>
    <source>
        <strain evidence="1">HHB10654</strain>
    </source>
</reference>
<keyword evidence="2" id="KW-1185">Reference proteome</keyword>
<evidence type="ECO:0000313" key="2">
    <source>
        <dbReference type="Proteomes" id="UP000814140"/>
    </source>
</evidence>
<dbReference type="EMBL" id="MU277213">
    <property type="protein sequence ID" value="KAI0061279.1"/>
    <property type="molecule type" value="Genomic_DNA"/>
</dbReference>
<accession>A0ACB8SXR9</accession>
<gene>
    <name evidence="1" type="ORF">BV25DRAFT_1857490</name>
</gene>
<sequence>MRSYLFSAVATCCALHTAIAALYTDPSEIPTDREYDYIVVGGGTAGNVIAARLSEPTSDPKNVLLIEAGPSNLDFAAAAIPFVCVTLSPKTPMDWNYTSVAQPGLNSRAIHYPRGRVLGGSSSINYLIWNTGSSEEWNRYASVTGDHGWSWSSVLPYIKSIEKLVPPADRHDTSGQITPGLHGTSGPVGVSLQGYPSSIDSKIMKVTEELSAEFPYNEDMNSGSPIGVGWPLSSVENGTRVSSATAYLEPALSASRPNLDVLINTQVTKLIQTGSSQGVPTILGVEFAQSASGPFYRRNATTEVILSAGTVGTPQLLMLSGIGDKKALAELGIESIVDLPDVGQNLQEQTAIPNVWSINATSTPDDIARNATLLNELLGEWATTQTGQLATSPITQIGWSRIPDNSSIYSEAADPSAGPNTPQYEFIFAEVYNSFVAPGPTSGHHMLISTNLLSPTSRGSIALASADPFDAPLIDPALLNSAFDIFTMTEAIKAAQRFMSAPVWDGFVLGQYGLFEGVTWDAEIEKYARDTASTVFHPTSTAYMSPFGASYGVTNPDLTVKGMRGLRVVDASVFPYVPSMHPQGYVYILAERAAELIKADHLVWEADYGTPAGQDIFTKDSVCL</sequence>
<evidence type="ECO:0000313" key="1">
    <source>
        <dbReference type="EMBL" id="KAI0061279.1"/>
    </source>
</evidence>
<organism evidence="1 2">
    <name type="scientific">Artomyces pyxidatus</name>
    <dbReference type="NCBI Taxonomy" id="48021"/>
    <lineage>
        <taxon>Eukaryota</taxon>
        <taxon>Fungi</taxon>
        <taxon>Dikarya</taxon>
        <taxon>Basidiomycota</taxon>
        <taxon>Agaricomycotina</taxon>
        <taxon>Agaricomycetes</taxon>
        <taxon>Russulales</taxon>
        <taxon>Auriscalpiaceae</taxon>
        <taxon>Artomyces</taxon>
    </lineage>
</organism>
<reference evidence="1" key="2">
    <citation type="journal article" date="2022" name="New Phytol.">
        <title>Evolutionary transition to the ectomycorrhizal habit in the genomes of a hyperdiverse lineage of mushroom-forming fungi.</title>
        <authorList>
            <person name="Looney B."/>
            <person name="Miyauchi S."/>
            <person name="Morin E."/>
            <person name="Drula E."/>
            <person name="Courty P.E."/>
            <person name="Kohler A."/>
            <person name="Kuo A."/>
            <person name="LaButti K."/>
            <person name="Pangilinan J."/>
            <person name="Lipzen A."/>
            <person name="Riley R."/>
            <person name="Andreopoulos W."/>
            <person name="He G."/>
            <person name="Johnson J."/>
            <person name="Nolan M."/>
            <person name="Tritt A."/>
            <person name="Barry K.W."/>
            <person name="Grigoriev I.V."/>
            <person name="Nagy L.G."/>
            <person name="Hibbett D."/>
            <person name="Henrissat B."/>
            <person name="Matheny P.B."/>
            <person name="Labbe J."/>
            <person name="Martin F.M."/>
        </authorList>
    </citation>
    <scope>NUCLEOTIDE SEQUENCE</scope>
    <source>
        <strain evidence="1">HHB10654</strain>
    </source>
</reference>
<dbReference type="Proteomes" id="UP000814140">
    <property type="component" value="Unassembled WGS sequence"/>
</dbReference>
<protein>
    <submittedName>
        <fullName evidence="1">Alcohol oxidase</fullName>
    </submittedName>
</protein>
<proteinExistence type="predicted"/>
<comment type="caution">
    <text evidence="1">The sequence shown here is derived from an EMBL/GenBank/DDBJ whole genome shotgun (WGS) entry which is preliminary data.</text>
</comment>
<name>A0ACB8SXR9_9AGAM</name>